<comment type="caution">
    <text evidence="3">The sequence shown here is derived from an EMBL/GenBank/DDBJ whole genome shotgun (WGS) entry which is preliminary data.</text>
</comment>
<dbReference type="Gene3D" id="1.10.238.10">
    <property type="entry name" value="EF-hand"/>
    <property type="match status" value="1"/>
</dbReference>
<organism evidence="3 4">
    <name type="scientific">Penaeus vannamei</name>
    <name type="common">Whiteleg shrimp</name>
    <name type="synonym">Litopenaeus vannamei</name>
    <dbReference type="NCBI Taxonomy" id="6689"/>
    <lineage>
        <taxon>Eukaryota</taxon>
        <taxon>Metazoa</taxon>
        <taxon>Ecdysozoa</taxon>
        <taxon>Arthropoda</taxon>
        <taxon>Crustacea</taxon>
        <taxon>Multicrustacea</taxon>
        <taxon>Malacostraca</taxon>
        <taxon>Eumalacostraca</taxon>
        <taxon>Eucarida</taxon>
        <taxon>Decapoda</taxon>
        <taxon>Dendrobranchiata</taxon>
        <taxon>Penaeoidea</taxon>
        <taxon>Penaeidae</taxon>
        <taxon>Penaeus</taxon>
    </lineage>
</organism>
<keyword evidence="4" id="KW-1185">Reference proteome</keyword>
<gene>
    <name evidence="3" type="ORF">C7M84_011372</name>
</gene>
<feature type="domain" description="EF-hand" evidence="2">
    <location>
        <begin position="139"/>
        <end position="174"/>
    </location>
</feature>
<dbReference type="Proteomes" id="UP000283509">
    <property type="component" value="Unassembled WGS sequence"/>
</dbReference>
<dbReference type="GO" id="GO:0005509">
    <property type="term" value="F:calcium ion binding"/>
    <property type="evidence" value="ECO:0007669"/>
    <property type="project" value="InterPro"/>
</dbReference>
<dbReference type="OrthoDB" id="26525at2759"/>
<dbReference type="SUPFAM" id="SSF47473">
    <property type="entry name" value="EF-hand"/>
    <property type="match status" value="1"/>
</dbReference>
<dbReference type="STRING" id="6689.A0A423T1C3"/>
<name>A0A423T1C3_PENVA</name>
<evidence type="ECO:0000259" key="2">
    <source>
        <dbReference type="PROSITE" id="PS50222"/>
    </source>
</evidence>
<dbReference type="InterPro" id="IPR002048">
    <property type="entry name" value="EF_hand_dom"/>
</dbReference>
<dbReference type="InterPro" id="IPR011992">
    <property type="entry name" value="EF-hand-dom_pair"/>
</dbReference>
<accession>A0A423T1C3</accession>
<evidence type="ECO:0000313" key="4">
    <source>
        <dbReference type="Proteomes" id="UP000283509"/>
    </source>
</evidence>
<dbReference type="PROSITE" id="PS50222">
    <property type="entry name" value="EF_HAND_2"/>
    <property type="match status" value="1"/>
</dbReference>
<reference evidence="3 4" key="2">
    <citation type="submission" date="2019-01" db="EMBL/GenBank/DDBJ databases">
        <title>The decoding of complex shrimp genome reveals the adaptation for benthos swimmer, frequently molting mechanism and breeding impact on genome.</title>
        <authorList>
            <person name="Sun Y."/>
            <person name="Gao Y."/>
            <person name="Yu Y."/>
        </authorList>
    </citation>
    <scope>NUCLEOTIDE SEQUENCE [LARGE SCALE GENOMIC DNA]</scope>
    <source>
        <tissue evidence="3">Muscle</tissue>
    </source>
</reference>
<dbReference type="PRINTS" id="PR01217">
    <property type="entry name" value="PRICHEXTENSN"/>
</dbReference>
<evidence type="ECO:0000313" key="3">
    <source>
        <dbReference type="EMBL" id="ROT70342.1"/>
    </source>
</evidence>
<proteinExistence type="predicted"/>
<feature type="non-terminal residue" evidence="3">
    <location>
        <position position="190"/>
    </location>
</feature>
<dbReference type="EMBL" id="QCYY01002439">
    <property type="protein sequence ID" value="ROT70342.1"/>
    <property type="molecule type" value="Genomic_DNA"/>
</dbReference>
<sequence>MDSRRPFEPMCNAQDDGDETPAPPPPPLPPPPSPLTPSPSLPPPSPLTPAPLPLPPPPPPLTPPPPIPSTPPLPTRPHSRSSFPSFTPPPAPLHWFLITLLWITSQTRAYIDEGDVEGAIHFHSEREAAWRNSSIMDDEQIATMRKVFQMFDQGKTGFVECAKFVNILNTLGQTFDEDELKARIAENDPD</sequence>
<protein>
    <recommendedName>
        <fullName evidence="2">EF-hand domain-containing protein</fullName>
    </recommendedName>
</protein>
<feature type="compositionally biased region" description="Pro residues" evidence="1">
    <location>
        <begin position="21"/>
        <end position="75"/>
    </location>
</feature>
<evidence type="ECO:0000256" key="1">
    <source>
        <dbReference type="SAM" id="MobiDB-lite"/>
    </source>
</evidence>
<feature type="region of interest" description="Disordered" evidence="1">
    <location>
        <begin position="1"/>
        <end position="85"/>
    </location>
</feature>
<dbReference type="AlphaFoldDB" id="A0A423T1C3"/>
<reference evidence="3 4" key="1">
    <citation type="submission" date="2018-04" db="EMBL/GenBank/DDBJ databases">
        <authorList>
            <person name="Zhang X."/>
            <person name="Yuan J."/>
            <person name="Li F."/>
            <person name="Xiang J."/>
        </authorList>
    </citation>
    <scope>NUCLEOTIDE SEQUENCE [LARGE SCALE GENOMIC DNA]</scope>
    <source>
        <tissue evidence="3">Muscle</tissue>
    </source>
</reference>